<dbReference type="Gene3D" id="2.60.120.10">
    <property type="entry name" value="Jelly Rolls"/>
    <property type="match status" value="1"/>
</dbReference>
<evidence type="ECO:0000313" key="1">
    <source>
        <dbReference type="EMBL" id="AEH83897.1"/>
    </source>
</evidence>
<dbReference type="HOGENOM" id="CLU_1377340_0_0_5"/>
<protein>
    <submittedName>
        <fullName evidence="1">Uncharacterized protein</fullName>
    </submittedName>
</protein>
<dbReference type="EMBL" id="CP001832">
    <property type="protein sequence ID" value="AEH83897.1"/>
    <property type="molecule type" value="Genomic_DNA"/>
</dbReference>
<accession>F7XH71</accession>
<organism evidence="1 2">
    <name type="scientific">Sinorhizobium meliloti (strain SM11)</name>
    <dbReference type="NCBI Taxonomy" id="707241"/>
    <lineage>
        <taxon>Bacteria</taxon>
        <taxon>Pseudomonadati</taxon>
        <taxon>Pseudomonadota</taxon>
        <taxon>Alphaproteobacteria</taxon>
        <taxon>Hyphomicrobiales</taxon>
        <taxon>Rhizobiaceae</taxon>
        <taxon>Sinorhizobium/Ensifer group</taxon>
        <taxon>Sinorhizobium</taxon>
    </lineage>
</organism>
<keyword evidence="1" id="KW-0614">Plasmid</keyword>
<sequence length="198" mass="22154">MCKPRALSGGRPPCGFAACQARNGVSRSLCVFGSIPLRRVAAMATEVVLIPIGDIQRLLNEDHVFALEWSRHLSNELQHTRKRAEILALRTVAARLDAWLTWSDGDLPAKGEWRRLAKKSQFLRKHCTARFHVAVARIGDGTFRSRASAATQQPWVRHAAVTECKARPVRARNASTVRERQVGRLGGDRFNMPQGWQP</sequence>
<dbReference type="Proteomes" id="UP000009045">
    <property type="component" value="Plasmid pSmeSM11d"/>
</dbReference>
<geneLocation type="plasmid" evidence="1 2">
    <name>pSmeSM11d</name>
</geneLocation>
<dbReference type="InterPro" id="IPR018490">
    <property type="entry name" value="cNMP-bd_dom_sf"/>
</dbReference>
<proteinExistence type="predicted"/>
<dbReference type="KEGG" id="smx:SM11_pD1065"/>
<name>F7XH71_SINMM</name>
<reference evidence="1 2" key="1">
    <citation type="journal article" date="2011" name="J. Biotechnol.">
        <title>The complete genome sequence of the dominant Sinorhizobium meliloti field isolate SM11 extends the S. meliloti pan-genome.</title>
        <authorList>
            <person name="Schneiker-Bekel S."/>
            <person name="Wibberg D."/>
            <person name="Bekel T."/>
            <person name="Blom J."/>
            <person name="Linke B."/>
            <person name="Neuweger H."/>
            <person name="Stiens M."/>
            <person name="Vorholter F.J."/>
            <person name="Weidner S."/>
            <person name="Goesmann A."/>
            <person name="Puhler A."/>
            <person name="Schluter A."/>
        </authorList>
    </citation>
    <scope>NUCLEOTIDE SEQUENCE [LARGE SCALE GENOMIC DNA]</scope>
    <source>
        <strain evidence="1 2">SM11</strain>
        <plasmid evidence="2">pSmeSM11d</plasmid>
    </source>
</reference>
<gene>
    <name evidence="1" type="ordered locus">SM11_pD1065</name>
</gene>
<evidence type="ECO:0000313" key="2">
    <source>
        <dbReference type="Proteomes" id="UP000009045"/>
    </source>
</evidence>
<dbReference type="SUPFAM" id="SSF51206">
    <property type="entry name" value="cAMP-binding domain-like"/>
    <property type="match status" value="1"/>
</dbReference>
<dbReference type="AlphaFoldDB" id="F7XH71"/>
<dbReference type="InterPro" id="IPR014710">
    <property type="entry name" value="RmlC-like_jellyroll"/>
</dbReference>